<dbReference type="Proteomes" id="UP000224460">
    <property type="component" value="Unassembled WGS sequence"/>
</dbReference>
<gene>
    <name evidence="1" type="ORF">CS063_03215</name>
</gene>
<protein>
    <submittedName>
        <fullName evidence="1">Uncharacterized protein</fullName>
    </submittedName>
</protein>
<proteinExistence type="predicted"/>
<evidence type="ECO:0000313" key="2">
    <source>
        <dbReference type="Proteomes" id="UP000224460"/>
    </source>
</evidence>
<dbReference type="EMBL" id="PEDL01000002">
    <property type="protein sequence ID" value="PHV71587.1"/>
    <property type="molecule type" value="Genomic_DNA"/>
</dbReference>
<accession>A0AC61DG56</accession>
<reference evidence="1" key="1">
    <citation type="submission" date="2017-10" db="EMBL/GenBank/DDBJ databases">
        <title>Genome sequence of cellulolytic Lachnospiraceae bacterium XHS1971 isolated from hotspring sediment.</title>
        <authorList>
            <person name="Vasudevan G."/>
            <person name="Joshi A.J."/>
            <person name="Hivarkar S."/>
            <person name="Lanjekar V.B."/>
            <person name="Dhakephalkar P.K."/>
            <person name="Dagar S."/>
        </authorList>
    </citation>
    <scope>NUCLEOTIDE SEQUENCE</scope>
    <source>
        <strain evidence="1">XHS1971</strain>
    </source>
</reference>
<organism evidence="1 2">
    <name type="scientific">Sporanaerobium hydrogeniformans</name>
    <dbReference type="NCBI Taxonomy" id="3072179"/>
    <lineage>
        <taxon>Bacteria</taxon>
        <taxon>Bacillati</taxon>
        <taxon>Bacillota</taxon>
        <taxon>Clostridia</taxon>
        <taxon>Lachnospirales</taxon>
        <taxon>Lachnospiraceae</taxon>
        <taxon>Sporanaerobium</taxon>
    </lineage>
</organism>
<comment type="caution">
    <text evidence="1">The sequence shown here is derived from an EMBL/GenBank/DDBJ whole genome shotgun (WGS) entry which is preliminary data.</text>
</comment>
<sequence length="150" mass="17692">MEVFEITSRKEFMSQLLKSDLFDTFEVREVVIHSAFKILLDGKRNSDFYDTEEEVASSDYVTWREMKKKVYELMQGARMPSYFKIILSTNKEKTSALSSEVSTFFLNIQLKDNQTTCSTGCAYKGFTLDKSVDKIWDERIKKFLFKYQFI</sequence>
<evidence type="ECO:0000313" key="1">
    <source>
        <dbReference type="EMBL" id="PHV71587.1"/>
    </source>
</evidence>
<keyword evidence="2" id="KW-1185">Reference proteome</keyword>
<name>A0AC61DG56_9FIRM</name>